<protein>
    <submittedName>
        <fullName evidence="2">Uncharacterized protein</fullName>
    </submittedName>
</protein>
<organism evidence="2 3">
    <name type="scientific">Chloroflexus aggregans</name>
    <dbReference type="NCBI Taxonomy" id="152260"/>
    <lineage>
        <taxon>Bacteria</taxon>
        <taxon>Bacillati</taxon>
        <taxon>Chloroflexota</taxon>
        <taxon>Chloroflexia</taxon>
        <taxon>Chloroflexales</taxon>
        <taxon>Chloroflexineae</taxon>
        <taxon>Chloroflexaceae</taxon>
        <taxon>Chloroflexus</taxon>
    </lineage>
</organism>
<accession>A0A2J6XBX1</accession>
<name>A0A2J6XBX1_9CHLR</name>
<proteinExistence type="predicted"/>
<evidence type="ECO:0000313" key="2">
    <source>
        <dbReference type="EMBL" id="PMP85225.1"/>
    </source>
</evidence>
<evidence type="ECO:0000313" key="3">
    <source>
        <dbReference type="Proteomes" id="UP000243376"/>
    </source>
</evidence>
<dbReference type="AlphaFoldDB" id="A0A2J6XBX1"/>
<sequence length="197" mass="21936">MTNGFSFTVEIFMPTMLYTGSYTLPLYRRVSDALNNRLSRFIHLHQVSIAPLWRPQQAQRVPQALVAWGDALLVAVVAEPEPPPDHRTAVIPRAMEPVMFFTGEFAVRAEIYRRPDIGLDEMLNELTDDFIPLRNATIFPIHGGTPLQRSFACLAQRTIQALYAIRQPSSSEPVEEIAAPSDHTVASEDTSTAQSGS</sequence>
<reference evidence="2 3" key="1">
    <citation type="submission" date="2018-01" db="EMBL/GenBank/DDBJ databases">
        <title>Metagenomic assembled genomes from two thermal pools in the Uzon Caldera, Kamchatka, Russia.</title>
        <authorList>
            <person name="Wilkins L."/>
            <person name="Ettinger C."/>
        </authorList>
    </citation>
    <scope>NUCLEOTIDE SEQUENCE [LARGE SCALE GENOMIC DNA]</scope>
    <source>
        <strain evidence="2">ZAV-02</strain>
    </source>
</reference>
<feature type="region of interest" description="Disordered" evidence="1">
    <location>
        <begin position="168"/>
        <end position="197"/>
    </location>
</feature>
<evidence type="ECO:0000256" key="1">
    <source>
        <dbReference type="SAM" id="MobiDB-lite"/>
    </source>
</evidence>
<dbReference type="Proteomes" id="UP000243376">
    <property type="component" value="Unassembled WGS sequence"/>
</dbReference>
<dbReference type="EMBL" id="PNIQ01000179">
    <property type="protein sequence ID" value="PMP85225.1"/>
    <property type="molecule type" value="Genomic_DNA"/>
</dbReference>
<gene>
    <name evidence="2" type="ORF">C0184_02630</name>
</gene>
<feature type="compositionally biased region" description="Polar residues" evidence="1">
    <location>
        <begin position="187"/>
        <end position="197"/>
    </location>
</feature>
<comment type="caution">
    <text evidence="2">The sequence shown here is derived from an EMBL/GenBank/DDBJ whole genome shotgun (WGS) entry which is preliminary data.</text>
</comment>